<evidence type="ECO:0000313" key="1">
    <source>
        <dbReference type="EMBL" id="KAJ7417062.1"/>
    </source>
</evidence>
<dbReference type="EMBL" id="WHWB01033784">
    <property type="protein sequence ID" value="KAJ7417062.1"/>
    <property type="molecule type" value="Genomic_DNA"/>
</dbReference>
<organism evidence="1 2">
    <name type="scientific">Willisornis vidua</name>
    <name type="common">Xingu scale-backed antbird</name>
    <dbReference type="NCBI Taxonomy" id="1566151"/>
    <lineage>
        <taxon>Eukaryota</taxon>
        <taxon>Metazoa</taxon>
        <taxon>Chordata</taxon>
        <taxon>Craniata</taxon>
        <taxon>Vertebrata</taxon>
        <taxon>Euteleostomi</taxon>
        <taxon>Archelosauria</taxon>
        <taxon>Archosauria</taxon>
        <taxon>Dinosauria</taxon>
        <taxon>Saurischia</taxon>
        <taxon>Theropoda</taxon>
        <taxon>Coelurosauria</taxon>
        <taxon>Aves</taxon>
        <taxon>Neognathae</taxon>
        <taxon>Neoaves</taxon>
        <taxon>Telluraves</taxon>
        <taxon>Australaves</taxon>
        <taxon>Passeriformes</taxon>
        <taxon>Thamnophilidae</taxon>
        <taxon>Willisornis</taxon>
    </lineage>
</organism>
<accession>A0ABQ9DDD0</accession>
<name>A0ABQ9DDD0_9PASS</name>
<gene>
    <name evidence="1" type="ORF">WISP_66750</name>
</gene>
<evidence type="ECO:0000313" key="2">
    <source>
        <dbReference type="Proteomes" id="UP001145742"/>
    </source>
</evidence>
<reference evidence="1" key="1">
    <citation type="submission" date="2019-10" db="EMBL/GenBank/DDBJ databases">
        <authorList>
            <person name="Soares A.E.R."/>
            <person name="Aleixo A."/>
            <person name="Schneider P."/>
            <person name="Miyaki C.Y."/>
            <person name="Schneider M.P."/>
            <person name="Mello C."/>
            <person name="Vasconcelos A.T.R."/>
        </authorList>
    </citation>
    <scope>NUCLEOTIDE SEQUENCE</scope>
    <source>
        <tissue evidence="1">Muscle</tissue>
    </source>
</reference>
<dbReference type="Proteomes" id="UP001145742">
    <property type="component" value="Unassembled WGS sequence"/>
</dbReference>
<protein>
    <submittedName>
        <fullName evidence="1">Uncharacterized protein</fullName>
    </submittedName>
</protein>
<comment type="caution">
    <text evidence="1">The sequence shown here is derived from an EMBL/GenBank/DDBJ whole genome shotgun (WGS) entry which is preliminary data.</text>
</comment>
<keyword evidence="2" id="KW-1185">Reference proteome</keyword>
<sequence length="82" mass="9045">MLITAADPVTTILSPFTWNSAGLENCAFTAQSNASAEAILDFQLIIPHGADQLLFSDNLHRMDNAYIKISDVTVPLMSSWYR</sequence>
<proteinExistence type="predicted"/>